<dbReference type="PIRSF" id="PIRSF036945">
    <property type="entry name" value="Spt5"/>
    <property type="match status" value="1"/>
</dbReference>
<dbReference type="InterPro" id="IPR014722">
    <property type="entry name" value="Rib_uL2_dom2"/>
</dbReference>
<evidence type="ECO:0000313" key="13">
    <source>
        <dbReference type="EMBL" id="KAJ8987520.1"/>
    </source>
</evidence>
<dbReference type="InterPro" id="IPR024945">
    <property type="entry name" value="Spt5_C_dom"/>
</dbReference>
<evidence type="ECO:0000256" key="8">
    <source>
        <dbReference type="ARBA" id="ARBA00025870"/>
    </source>
</evidence>
<dbReference type="InterPro" id="IPR041978">
    <property type="entry name" value="KOW_Spt5_5"/>
</dbReference>
<feature type="region of interest" description="Disordered" evidence="10">
    <location>
        <begin position="844"/>
        <end position="870"/>
    </location>
</feature>
<dbReference type="PANTHER" id="PTHR11125:SF7">
    <property type="entry name" value="TRANSCRIPTION ELONGATION FACTOR SPT5"/>
    <property type="match status" value="1"/>
</dbReference>
<dbReference type="GO" id="GO:0003729">
    <property type="term" value="F:mRNA binding"/>
    <property type="evidence" value="ECO:0007669"/>
    <property type="project" value="TreeGrafter"/>
</dbReference>
<dbReference type="InterPro" id="IPR041977">
    <property type="entry name" value="KOW_Spt5_4"/>
</dbReference>
<dbReference type="FunFam" id="3.30.70.940:FF:000005">
    <property type="entry name" value="Transcription elongation factor SPT5"/>
    <property type="match status" value="1"/>
</dbReference>
<feature type="region of interest" description="Disordered" evidence="10">
    <location>
        <begin position="894"/>
        <end position="927"/>
    </location>
</feature>
<comment type="function">
    <text evidence="7 9">The SPT4-SPT5 complex mediates both activation and inhibition of transcription elongation, and plays a role in pre-mRNA processing. This complex seems to be important for the stability of the RNA polymerase II elongation machinery on the chromatin template but not for the inherent ability of this machinery to translocate down the gene.</text>
</comment>
<dbReference type="GO" id="GO:0032784">
    <property type="term" value="P:regulation of DNA-templated transcription elongation"/>
    <property type="evidence" value="ECO:0007669"/>
    <property type="project" value="InterPro"/>
</dbReference>
<feature type="compositionally biased region" description="Acidic residues" evidence="10">
    <location>
        <begin position="83"/>
        <end position="99"/>
    </location>
</feature>
<evidence type="ECO:0000259" key="12">
    <source>
        <dbReference type="SMART" id="SM01104"/>
    </source>
</evidence>
<feature type="compositionally biased region" description="Acidic residues" evidence="10">
    <location>
        <begin position="157"/>
        <end position="178"/>
    </location>
</feature>
<dbReference type="GO" id="GO:0032044">
    <property type="term" value="C:DSIF complex"/>
    <property type="evidence" value="ECO:0007669"/>
    <property type="project" value="TreeGrafter"/>
</dbReference>
<protein>
    <recommendedName>
        <fullName evidence="3 9">Transcription elongation factor SPT5</fullName>
    </recommendedName>
</protein>
<proteinExistence type="inferred from homology"/>
<feature type="domain" description="KOW" evidence="11">
    <location>
        <begin position="349"/>
        <end position="376"/>
    </location>
</feature>
<dbReference type="Pfam" id="PF03439">
    <property type="entry name" value="Spt5-NGN"/>
    <property type="match status" value="1"/>
</dbReference>
<dbReference type="Proteomes" id="UP001161757">
    <property type="component" value="Unassembled WGS sequence"/>
</dbReference>
<dbReference type="InterPro" id="IPR039659">
    <property type="entry name" value="SPT5"/>
</dbReference>
<dbReference type="Pfam" id="PF23037">
    <property type="entry name" value="KOWx_SPT5"/>
    <property type="match status" value="1"/>
</dbReference>
<dbReference type="SMART" id="SM00739">
    <property type="entry name" value="KOW"/>
    <property type="match status" value="5"/>
</dbReference>
<dbReference type="Gene3D" id="3.30.70.940">
    <property type="entry name" value="NusG, N-terminal domain"/>
    <property type="match status" value="1"/>
</dbReference>
<dbReference type="Gene3D" id="2.30.30.30">
    <property type="match status" value="3"/>
</dbReference>
<keyword evidence="13" id="KW-0648">Protein biosynthesis</keyword>
<dbReference type="GO" id="GO:0006368">
    <property type="term" value="P:transcription elongation by RNA polymerase II"/>
    <property type="evidence" value="ECO:0007669"/>
    <property type="project" value="TreeGrafter"/>
</dbReference>
<dbReference type="SMART" id="SM01104">
    <property type="entry name" value="CTD"/>
    <property type="match status" value="1"/>
</dbReference>
<organism evidence="13 14">
    <name type="scientific">Exophiala dermatitidis</name>
    <name type="common">Black yeast-like fungus</name>
    <name type="synonym">Wangiella dermatitidis</name>
    <dbReference type="NCBI Taxonomy" id="5970"/>
    <lineage>
        <taxon>Eukaryota</taxon>
        <taxon>Fungi</taxon>
        <taxon>Dikarya</taxon>
        <taxon>Ascomycota</taxon>
        <taxon>Pezizomycotina</taxon>
        <taxon>Eurotiomycetes</taxon>
        <taxon>Chaetothyriomycetidae</taxon>
        <taxon>Chaetothyriales</taxon>
        <taxon>Herpotrichiellaceae</taxon>
        <taxon>Exophiala</taxon>
    </lineage>
</organism>
<dbReference type="InterPro" id="IPR039385">
    <property type="entry name" value="NGN_Euk"/>
</dbReference>
<feature type="domain" description="KOW" evidence="11">
    <location>
        <begin position="691"/>
        <end position="716"/>
    </location>
</feature>
<feature type="domain" description="KOW" evidence="11">
    <location>
        <begin position="781"/>
        <end position="808"/>
    </location>
</feature>
<evidence type="ECO:0000256" key="1">
    <source>
        <dbReference type="ARBA" id="ARBA00004123"/>
    </source>
</evidence>
<dbReference type="InterPro" id="IPR005100">
    <property type="entry name" value="NGN-domain"/>
</dbReference>
<accession>A0AAN6EPL4</accession>
<feature type="domain" description="KOW" evidence="11">
    <location>
        <begin position="568"/>
        <end position="596"/>
    </location>
</feature>
<dbReference type="GO" id="GO:0006397">
    <property type="term" value="P:mRNA processing"/>
    <property type="evidence" value="ECO:0007669"/>
    <property type="project" value="UniProtKB-KW"/>
</dbReference>
<dbReference type="Pfam" id="PF23291">
    <property type="entry name" value="KOW4_SPT5"/>
    <property type="match status" value="1"/>
</dbReference>
<evidence type="ECO:0000256" key="9">
    <source>
        <dbReference type="PIRNR" id="PIRNR036945"/>
    </source>
</evidence>
<feature type="compositionally biased region" description="Acidic residues" evidence="10">
    <location>
        <begin position="106"/>
        <end position="140"/>
    </location>
</feature>
<feature type="domain" description="Spt5 C-terminal" evidence="12">
    <location>
        <begin position="881"/>
        <end position="1040"/>
    </location>
</feature>
<evidence type="ECO:0000313" key="14">
    <source>
        <dbReference type="Proteomes" id="UP001161757"/>
    </source>
</evidence>
<dbReference type="Pfam" id="PF23290">
    <property type="entry name" value="KOW5_SPT5"/>
    <property type="match status" value="1"/>
</dbReference>
<evidence type="ECO:0000256" key="10">
    <source>
        <dbReference type="SAM" id="MobiDB-lite"/>
    </source>
</evidence>
<keyword evidence="4" id="KW-0507">mRNA processing</keyword>
<evidence type="ECO:0000256" key="5">
    <source>
        <dbReference type="ARBA" id="ARBA00023163"/>
    </source>
</evidence>
<dbReference type="CDD" id="cd09888">
    <property type="entry name" value="NGN_Euk"/>
    <property type="match status" value="1"/>
</dbReference>
<dbReference type="InterPro" id="IPR005824">
    <property type="entry name" value="KOW"/>
</dbReference>
<evidence type="ECO:0000256" key="6">
    <source>
        <dbReference type="ARBA" id="ARBA00023242"/>
    </source>
</evidence>
<feature type="region of interest" description="Disordered" evidence="10">
    <location>
        <begin position="979"/>
        <end position="1109"/>
    </location>
</feature>
<evidence type="ECO:0000256" key="3">
    <source>
        <dbReference type="ARBA" id="ARBA00020181"/>
    </source>
</evidence>
<keyword evidence="6 9" id="KW-0539">Nucleus</keyword>
<feature type="compositionally biased region" description="Low complexity" evidence="10">
    <location>
        <begin position="988"/>
        <end position="1005"/>
    </location>
</feature>
<dbReference type="Pfam" id="PF11942">
    <property type="entry name" value="Spt5_N"/>
    <property type="match status" value="1"/>
</dbReference>
<dbReference type="InterPro" id="IPR041976">
    <property type="entry name" value="KOW_Spt5_3"/>
</dbReference>
<feature type="region of interest" description="Disordered" evidence="10">
    <location>
        <begin position="1"/>
        <end position="217"/>
    </location>
</feature>
<keyword evidence="5 9" id="KW-0804">Transcription</keyword>
<comment type="similarity">
    <text evidence="2 9">Belongs to the SPT5 family.</text>
</comment>
<comment type="subcellular location">
    <subcellularLocation>
        <location evidence="1 9">Nucleus</location>
    </subcellularLocation>
</comment>
<comment type="subunit">
    <text evidence="8">Component of the SPT4-SPT5 complex. Interacts with RNA polymerase II.</text>
</comment>
<dbReference type="InterPro" id="IPR036735">
    <property type="entry name" value="NGN_dom_sf"/>
</dbReference>
<dbReference type="GO" id="GO:0006357">
    <property type="term" value="P:regulation of transcription by RNA polymerase II"/>
    <property type="evidence" value="ECO:0007669"/>
    <property type="project" value="InterPro"/>
</dbReference>
<dbReference type="InterPro" id="IPR057936">
    <property type="entry name" value="KOWx_Spt5"/>
</dbReference>
<feature type="domain" description="KOW" evidence="11">
    <location>
        <begin position="515"/>
        <end position="542"/>
    </location>
</feature>
<dbReference type="CDD" id="cd06083">
    <property type="entry name" value="KOW_Spt5_3"/>
    <property type="match status" value="1"/>
</dbReference>
<dbReference type="SUPFAM" id="SSF50104">
    <property type="entry name" value="Translation proteins SH3-like domain"/>
    <property type="match status" value="1"/>
</dbReference>
<reference evidence="13" key="1">
    <citation type="submission" date="2023-01" db="EMBL/GenBank/DDBJ databases">
        <title>Exophiala dermititidis isolated from Cystic Fibrosis Patient.</title>
        <authorList>
            <person name="Kurbessoian T."/>
            <person name="Crocker A."/>
            <person name="Murante D."/>
            <person name="Hogan D.A."/>
            <person name="Stajich J.E."/>
        </authorList>
    </citation>
    <scope>NUCLEOTIDE SEQUENCE</scope>
    <source>
        <strain evidence="13">Ex8</strain>
    </source>
</reference>
<name>A0AAN6EPL4_EXODE</name>
<keyword evidence="13" id="KW-0251">Elongation factor</keyword>
<dbReference type="InterPro" id="IPR017071">
    <property type="entry name" value="TF_Spt5_eukaryote"/>
</dbReference>
<dbReference type="Pfam" id="PF23284">
    <property type="entry name" value="KOW2_Spt5"/>
    <property type="match status" value="1"/>
</dbReference>
<dbReference type="CDD" id="cd06081">
    <property type="entry name" value="KOW_Spt5_1"/>
    <property type="match status" value="1"/>
</dbReference>
<dbReference type="PANTHER" id="PTHR11125">
    <property type="entry name" value="SUPPRESSOR OF TY 5"/>
    <property type="match status" value="1"/>
</dbReference>
<dbReference type="AlphaFoldDB" id="A0AAN6EPL4"/>
<sequence length="1109" mass="120143">MAASGQSWLNQDFGGDDEESDNDFHPGVEMGSDAEQDDEEDSKPQIKTQGGAPASDDESTADQKTNGMRSASPTKEDRKVAPADEDDDEEQDAAEEEDDNGGKEADGEDDEGEGEDLNGDEDEEGDEDEDEDEEEEDEDAVSSRPRKRRRRGLNQFFEEEAEVDEDDDELEAEEDDLGPEFIQDTHPDDDLPPEADHDDRRHRELDRQRQLQQSLDAEQEAAKFRERYGRRTTTALSNTSFVPQNLLMPDVNDPSIWGVRCKAGKEKEIIHKLMKKFVESQGSRNPMRICSAFERGDGPMAGYIFVEARRKVDVDDALTNVADVYPRSKMNLVPVKEMPDLLRVNKSKELEVGGYVRIKRGLYQGDLGMIESVETNGLEVTVRLVPRLTYGMDEDQQRPGAADAKRKRPNAFGGLNSVANRPPQRLFNENEARKRHDRFLQQNRGLTGRSWSYKGELYEDGFLIKDFKLQHLITDNVNPRLDEITKLTKTAADGSELLDLESLAHSLRNTAAEGSYLPGDEVEVYEGEQKGIVGRIEAVTGNIISIMVTEGELTGQLVEVPVKGLRKRFREGDNVKIIGGSKYRDEVGMVLRIKDDKVTVLTNESNDEITVFSKDLREATDAGGAGAGESKFDVQDLVQIDSTTAGCVIRSDRESVRILDQNGSVTTKIPSQLMRIEARRNAVATDKNGSEIRVGDVVRESGGEGKSGTILHIHRGFVFAHNKLNIENAGIWVARCSNVITTAAKGGRITAPATDLSKMNPALQLKRPDMSMAPPQRPGRDPLQGRFVHINKGPYKGHRALVKDTTAGEARLELQTKNKTINVSKFDLSVVDTNTQNKTRYEDWIRSRGGPSGMRAGQGMPGSRIPDSGFGGRTPMGVMDGGRTPAWGAASRTPAWGGPNSSSALESGRTPAWKGPSGSQTAYGGGGMTSYGGPGNYSTTGSRTPAWTAGAKTPYGADHGFGSSNNSGFDAFAAGSRTPAYTASSSRTPAWGGPGASASAPTPAARSYDAPTPGISAPTPAASGHYDDDAYTPYLGAPTPGAGPVDAPTPAPSFAKNANREPLKHNRLAAFDAPTPAASAPTPYASGAFDAPTPAAGGPRYADDDDDQD</sequence>
<evidence type="ECO:0000256" key="2">
    <source>
        <dbReference type="ARBA" id="ARBA00006956"/>
    </source>
</evidence>
<feature type="compositionally biased region" description="Polar residues" evidence="10">
    <location>
        <begin position="1"/>
        <end position="10"/>
    </location>
</feature>
<dbReference type="InterPro" id="IPR008991">
    <property type="entry name" value="Translation_prot_SH3-like_sf"/>
</dbReference>
<dbReference type="EMBL" id="JAJGCB010000024">
    <property type="protein sequence ID" value="KAJ8987520.1"/>
    <property type="molecule type" value="Genomic_DNA"/>
</dbReference>
<feature type="region of interest" description="Disordered" evidence="10">
    <location>
        <begin position="394"/>
        <end position="424"/>
    </location>
</feature>
<dbReference type="Pfam" id="PF23042">
    <property type="entry name" value="KOW1_SPT5"/>
    <property type="match status" value="1"/>
</dbReference>
<gene>
    <name evidence="13" type="primary">SPT5</name>
    <name evidence="13" type="ORF">HRR80_008421</name>
</gene>
<evidence type="ECO:0000259" key="11">
    <source>
        <dbReference type="SMART" id="SM00739"/>
    </source>
</evidence>
<evidence type="ECO:0000256" key="4">
    <source>
        <dbReference type="ARBA" id="ARBA00022664"/>
    </source>
</evidence>
<feature type="compositionally biased region" description="Polar residues" evidence="10">
    <location>
        <begin position="62"/>
        <end position="73"/>
    </location>
</feature>
<feature type="compositionally biased region" description="Acidic residues" evidence="10">
    <location>
        <begin position="32"/>
        <end position="41"/>
    </location>
</feature>
<dbReference type="CDD" id="cd06084">
    <property type="entry name" value="KOW_Spt5_4"/>
    <property type="match status" value="1"/>
</dbReference>
<dbReference type="InterPro" id="IPR022581">
    <property type="entry name" value="Spt5_N"/>
</dbReference>
<dbReference type="GO" id="GO:0003746">
    <property type="term" value="F:translation elongation factor activity"/>
    <property type="evidence" value="ECO:0007669"/>
    <property type="project" value="UniProtKB-KW"/>
</dbReference>
<dbReference type="FunFam" id="2.30.30.30:FF:000029">
    <property type="entry name" value="Transcription elongation factor SPT5"/>
    <property type="match status" value="1"/>
</dbReference>
<comment type="caution">
    <text evidence="13">The sequence shown here is derived from an EMBL/GenBank/DDBJ whole genome shotgun (WGS) entry which is preliminary data.</text>
</comment>
<feature type="compositionally biased region" description="Basic and acidic residues" evidence="10">
    <location>
        <begin position="183"/>
        <end position="209"/>
    </location>
</feature>
<evidence type="ECO:0000256" key="7">
    <source>
        <dbReference type="ARBA" id="ARBA00024691"/>
    </source>
</evidence>
<dbReference type="CDD" id="cd06082">
    <property type="entry name" value="KOW_Spt5_2"/>
    <property type="match status" value="1"/>
</dbReference>
<dbReference type="InterPro" id="IPR041975">
    <property type="entry name" value="KOW_Spt5_2"/>
</dbReference>
<dbReference type="InterPro" id="IPR041973">
    <property type="entry name" value="KOW_Spt5_1"/>
</dbReference>
<feature type="compositionally biased region" description="Low complexity" evidence="10">
    <location>
        <begin position="1069"/>
        <end position="1088"/>
    </location>
</feature>
<dbReference type="Pfam" id="PF12815">
    <property type="entry name" value="CTD"/>
    <property type="match status" value="1"/>
</dbReference>
<dbReference type="CDD" id="cd06085">
    <property type="entry name" value="KOW_Spt5_5"/>
    <property type="match status" value="1"/>
</dbReference>